<accession>A0A8S1KKI6</accession>
<evidence type="ECO:0000256" key="1">
    <source>
        <dbReference type="ARBA" id="ARBA00022603"/>
    </source>
</evidence>
<dbReference type="CDD" id="cd02440">
    <property type="entry name" value="AdoMet_MTases"/>
    <property type="match status" value="1"/>
</dbReference>
<dbReference type="Pfam" id="PF13649">
    <property type="entry name" value="Methyltransf_25"/>
    <property type="match status" value="1"/>
</dbReference>
<dbReference type="PANTHER" id="PTHR43861:SF1">
    <property type="entry name" value="TRANS-ACONITATE 2-METHYLTRANSFERASE"/>
    <property type="match status" value="1"/>
</dbReference>
<dbReference type="GO" id="GO:0032259">
    <property type="term" value="P:methylation"/>
    <property type="evidence" value="ECO:0007669"/>
    <property type="project" value="UniProtKB-KW"/>
</dbReference>
<organism evidence="4 5">
    <name type="scientific">Paramecium primaurelia</name>
    <dbReference type="NCBI Taxonomy" id="5886"/>
    <lineage>
        <taxon>Eukaryota</taxon>
        <taxon>Sar</taxon>
        <taxon>Alveolata</taxon>
        <taxon>Ciliophora</taxon>
        <taxon>Intramacronucleata</taxon>
        <taxon>Oligohymenophorea</taxon>
        <taxon>Peniculida</taxon>
        <taxon>Parameciidae</taxon>
        <taxon>Paramecium</taxon>
    </lineage>
</organism>
<dbReference type="EMBL" id="CAJJDM010000022">
    <property type="protein sequence ID" value="CAD8056000.1"/>
    <property type="molecule type" value="Genomic_DNA"/>
</dbReference>
<dbReference type="AlphaFoldDB" id="A0A8S1KKI6"/>
<dbReference type="OMA" id="PEIHGKF"/>
<evidence type="ECO:0000313" key="4">
    <source>
        <dbReference type="EMBL" id="CAD8056000.1"/>
    </source>
</evidence>
<dbReference type="InterPro" id="IPR041698">
    <property type="entry name" value="Methyltransf_25"/>
</dbReference>
<evidence type="ECO:0000256" key="2">
    <source>
        <dbReference type="ARBA" id="ARBA00022679"/>
    </source>
</evidence>
<gene>
    <name evidence="4" type="ORF">PPRIM_AZ9-3.1.T0240091</name>
</gene>
<dbReference type="Proteomes" id="UP000688137">
    <property type="component" value="Unassembled WGS sequence"/>
</dbReference>
<keyword evidence="1" id="KW-0489">Methyltransferase</keyword>
<keyword evidence="2" id="KW-0808">Transferase</keyword>
<keyword evidence="5" id="KW-1185">Reference proteome</keyword>
<proteinExistence type="predicted"/>
<name>A0A8S1KKI6_PARPR</name>
<sequence>MIYSFARQSFQAVFQTVKEVLDFSNTTLYDTFISHPITSLTYEKLSERITGKQKRILDVGVGTGVPLHKVINQFPHECEITAIDIDHTYLSKAVQLFKDKPQVKILELDFYQMKPEIHGKFDAIVFSSSFPILHQQQEALQIAKSLLNPEGIIYFMLTLSDSHFGESLKYITSIDLHLESERAFEELLKQSSLQIIHKQRLQKVANIPTLLLKVYIYETKL</sequence>
<reference evidence="4" key="1">
    <citation type="submission" date="2021-01" db="EMBL/GenBank/DDBJ databases">
        <authorList>
            <consortium name="Genoscope - CEA"/>
            <person name="William W."/>
        </authorList>
    </citation>
    <scope>NUCLEOTIDE SEQUENCE</scope>
</reference>
<feature type="domain" description="Methyltransferase" evidence="3">
    <location>
        <begin position="56"/>
        <end position="151"/>
    </location>
</feature>
<dbReference type="PANTHER" id="PTHR43861">
    <property type="entry name" value="TRANS-ACONITATE 2-METHYLTRANSFERASE-RELATED"/>
    <property type="match status" value="1"/>
</dbReference>
<dbReference type="GO" id="GO:0008168">
    <property type="term" value="F:methyltransferase activity"/>
    <property type="evidence" value="ECO:0007669"/>
    <property type="project" value="UniProtKB-KW"/>
</dbReference>
<comment type="caution">
    <text evidence="4">The sequence shown here is derived from an EMBL/GenBank/DDBJ whole genome shotgun (WGS) entry which is preliminary data.</text>
</comment>
<evidence type="ECO:0000313" key="5">
    <source>
        <dbReference type="Proteomes" id="UP000688137"/>
    </source>
</evidence>
<protein>
    <recommendedName>
        <fullName evidence="3">Methyltransferase domain-containing protein</fullName>
    </recommendedName>
</protein>
<evidence type="ECO:0000259" key="3">
    <source>
        <dbReference type="Pfam" id="PF13649"/>
    </source>
</evidence>